<evidence type="ECO:0000256" key="3">
    <source>
        <dbReference type="ARBA" id="ARBA00022884"/>
    </source>
</evidence>
<dbReference type="PROSITE" id="PS51309">
    <property type="entry name" value="PABC"/>
    <property type="match status" value="1"/>
</dbReference>
<dbReference type="Gene3D" id="3.30.70.330">
    <property type="match status" value="3"/>
</dbReference>
<feature type="region of interest" description="Disordered" evidence="6">
    <location>
        <begin position="308"/>
        <end position="331"/>
    </location>
</feature>
<evidence type="ECO:0000256" key="6">
    <source>
        <dbReference type="SAM" id="MobiDB-lite"/>
    </source>
</evidence>
<feature type="compositionally biased region" description="Polar residues" evidence="6">
    <location>
        <begin position="415"/>
        <end position="434"/>
    </location>
</feature>
<evidence type="ECO:0000256" key="2">
    <source>
        <dbReference type="ARBA" id="ARBA00022737"/>
    </source>
</evidence>
<evidence type="ECO:0000313" key="10">
    <source>
        <dbReference type="Proteomes" id="UP000324800"/>
    </source>
</evidence>
<dbReference type="InterPro" id="IPR012677">
    <property type="entry name" value="Nucleotide-bd_a/b_plait_sf"/>
</dbReference>
<dbReference type="SMART" id="SM00360">
    <property type="entry name" value="RRM"/>
    <property type="match status" value="3"/>
</dbReference>
<protein>
    <submittedName>
        <fullName evidence="9">Putative Polyadenylate-binding protein 1</fullName>
    </submittedName>
</protein>
<feature type="compositionally biased region" description="Low complexity" evidence="6">
    <location>
        <begin position="312"/>
        <end position="331"/>
    </location>
</feature>
<dbReference type="EMBL" id="SNRW01000210">
    <property type="protein sequence ID" value="KAA6402615.1"/>
    <property type="molecule type" value="Genomic_DNA"/>
</dbReference>
<dbReference type="InterPro" id="IPR000504">
    <property type="entry name" value="RRM_dom"/>
</dbReference>
<dbReference type="SUPFAM" id="SSF54928">
    <property type="entry name" value="RNA-binding domain, RBD"/>
    <property type="match status" value="2"/>
</dbReference>
<evidence type="ECO:0000313" key="9">
    <source>
        <dbReference type="EMBL" id="KAA6402615.1"/>
    </source>
</evidence>
<accession>A0A5J4X7L4</accession>
<keyword evidence="2" id="KW-0677">Repeat</keyword>
<dbReference type="InterPro" id="IPR036053">
    <property type="entry name" value="PABP-dom"/>
</dbReference>
<feature type="region of interest" description="Disordered" evidence="6">
    <location>
        <begin position="398"/>
        <end position="435"/>
    </location>
</feature>
<evidence type="ECO:0000256" key="4">
    <source>
        <dbReference type="PROSITE-ProRule" id="PRU00176"/>
    </source>
</evidence>
<keyword evidence="3 4" id="KW-0694">RNA-binding</keyword>
<evidence type="ECO:0000259" key="8">
    <source>
        <dbReference type="PROSITE" id="PS51309"/>
    </source>
</evidence>
<evidence type="ECO:0000256" key="5">
    <source>
        <dbReference type="SAM" id="Coils"/>
    </source>
</evidence>
<dbReference type="AlphaFoldDB" id="A0A5J4X7L4"/>
<dbReference type="InterPro" id="IPR002004">
    <property type="entry name" value="PABP_HYD_C"/>
</dbReference>
<sequence>MSYRQFSLFIGDLDDDVVEDDLQHYFNEKLESTEAVLSTKVCRDYNNPQKSLGYGYVNFSRQEHVDKALELLNYQTIPGKNKPYRLSRYQPDQSKRKTGEGNVFVDNLPTTFDSKKLHDIFSEYGVIVSCRISEHHGPAKGKHGFIQYESKEEADKAIEKMNNYTVEQQQITVEQYRPQAFDNLFDDSFMKEHPEQSSAYSRFEREKYERQLGEKTRFRNLYVRGFPIDYTDTDLKALFSEYGQITSVKVMRNEQGVSRGFGLCQYEKDEEAALALKQLKGKVIDGTTDELIVNYCQTREERTTTYRRRMQARQQTHNRQQPQQQNQQAFQGYNRSRQMNQQGFNANNQGQQQNIMNMNNELNQLMLQMQALQNMNFMNPMNFNPQLYNQFFNLPNQIPPLQPNPLPQQNIQGPVEQQNNIPSFQSSPQDSNNEAPEPLIQQRTIQQGPQPQPLQQQLIPQLNPIHSQGEQILPTPLDQNTQSSGSLSPQQAQTTPSISQVSGDGTPAAVSAQVAGVIRSAGLAPVMIDQQQLGQMAEEEQKQNLGEYLFTQITKIDETNSGKITGMLLELEVVDLVKLLEDPAELVNKVQEAQQVLVDAQKNGQIDDSE</sequence>
<evidence type="ECO:0000256" key="1">
    <source>
        <dbReference type="ARBA" id="ARBA00008557"/>
    </source>
</evidence>
<comment type="similarity">
    <text evidence="1">Belongs to the polyadenylate-binding protein type-1 family.</text>
</comment>
<feature type="region of interest" description="Disordered" evidence="6">
    <location>
        <begin position="468"/>
        <end position="506"/>
    </location>
</feature>
<dbReference type="SUPFAM" id="SSF63570">
    <property type="entry name" value="PABC (PABP) domain"/>
    <property type="match status" value="1"/>
</dbReference>
<comment type="caution">
    <text evidence="9">The sequence shown here is derived from an EMBL/GenBank/DDBJ whole genome shotgun (WGS) entry which is preliminary data.</text>
</comment>
<keyword evidence="5" id="KW-0175">Coiled coil</keyword>
<dbReference type="InterPro" id="IPR035979">
    <property type="entry name" value="RBD_domain_sf"/>
</dbReference>
<feature type="domain" description="RRM" evidence="7">
    <location>
        <begin position="101"/>
        <end position="178"/>
    </location>
</feature>
<reference evidence="9 10" key="1">
    <citation type="submission" date="2019-03" db="EMBL/GenBank/DDBJ databases">
        <title>Single cell metagenomics reveals metabolic interactions within the superorganism composed of flagellate Streblomastix strix and complex community of Bacteroidetes bacteria on its surface.</title>
        <authorList>
            <person name="Treitli S.C."/>
            <person name="Kolisko M."/>
            <person name="Husnik F."/>
            <person name="Keeling P."/>
            <person name="Hampl V."/>
        </authorList>
    </citation>
    <scope>NUCLEOTIDE SEQUENCE [LARGE SCALE GENOMIC DNA]</scope>
    <source>
        <strain evidence="9">ST1C</strain>
    </source>
</reference>
<dbReference type="GO" id="GO:0003723">
    <property type="term" value="F:RNA binding"/>
    <property type="evidence" value="ECO:0007669"/>
    <property type="project" value="UniProtKB-UniRule"/>
</dbReference>
<dbReference type="PROSITE" id="PS50102">
    <property type="entry name" value="RRM"/>
    <property type="match status" value="3"/>
</dbReference>
<evidence type="ECO:0000259" key="7">
    <source>
        <dbReference type="PROSITE" id="PS50102"/>
    </source>
</evidence>
<feature type="domain" description="RRM" evidence="7">
    <location>
        <begin position="6"/>
        <end position="91"/>
    </location>
</feature>
<feature type="compositionally biased region" description="Polar residues" evidence="6">
    <location>
        <begin position="477"/>
        <end position="503"/>
    </location>
</feature>
<dbReference type="PANTHER" id="PTHR24012">
    <property type="entry name" value="RNA BINDING PROTEIN"/>
    <property type="match status" value="1"/>
</dbReference>
<feature type="region of interest" description="Disordered" evidence="6">
    <location>
        <begin position="82"/>
        <end position="102"/>
    </location>
</feature>
<proteinExistence type="inferred from homology"/>
<organism evidence="9 10">
    <name type="scientific">Streblomastix strix</name>
    <dbReference type="NCBI Taxonomy" id="222440"/>
    <lineage>
        <taxon>Eukaryota</taxon>
        <taxon>Metamonada</taxon>
        <taxon>Preaxostyla</taxon>
        <taxon>Oxymonadida</taxon>
        <taxon>Streblomastigidae</taxon>
        <taxon>Streblomastix</taxon>
    </lineage>
</organism>
<name>A0A5J4X7L4_9EUKA</name>
<dbReference type="SMART" id="SM00517">
    <property type="entry name" value="PolyA"/>
    <property type="match status" value="1"/>
</dbReference>
<gene>
    <name evidence="9" type="ORF">EZS28_001865</name>
</gene>
<dbReference type="OrthoDB" id="19742at2759"/>
<dbReference type="Pfam" id="PF00076">
    <property type="entry name" value="RRM_1"/>
    <property type="match status" value="3"/>
</dbReference>
<feature type="domain" description="PABC" evidence="8">
    <location>
        <begin position="525"/>
        <end position="602"/>
    </location>
</feature>
<dbReference type="Pfam" id="PF00658">
    <property type="entry name" value="MLLE"/>
    <property type="match status" value="1"/>
</dbReference>
<feature type="coiled-coil region" evidence="5">
    <location>
        <begin position="348"/>
        <end position="375"/>
    </location>
</feature>
<feature type="domain" description="RRM" evidence="7">
    <location>
        <begin position="219"/>
        <end position="298"/>
    </location>
</feature>
<dbReference type="Proteomes" id="UP000324800">
    <property type="component" value="Unassembled WGS sequence"/>
</dbReference>
<dbReference type="Gene3D" id="1.10.1900.10">
    <property type="entry name" value="c-terminal domain of poly(a) binding protein"/>
    <property type="match status" value="1"/>
</dbReference>